<dbReference type="EMBL" id="APGJ01000007">
    <property type="protein sequence ID" value="EYD71190.1"/>
    <property type="molecule type" value="Genomic_DNA"/>
</dbReference>
<organism evidence="2 3">
    <name type="scientific">Limimaricola hongkongensis DSM 17492</name>
    <dbReference type="NCBI Taxonomy" id="1122180"/>
    <lineage>
        <taxon>Bacteria</taxon>
        <taxon>Pseudomonadati</taxon>
        <taxon>Pseudomonadota</taxon>
        <taxon>Alphaproteobacteria</taxon>
        <taxon>Rhodobacterales</taxon>
        <taxon>Paracoccaceae</taxon>
        <taxon>Limimaricola</taxon>
    </lineage>
</organism>
<comment type="caution">
    <text evidence="2">The sequence shown here is derived from an EMBL/GenBank/DDBJ whole genome shotgun (WGS) entry which is preliminary data.</text>
</comment>
<evidence type="ECO:0008006" key="4">
    <source>
        <dbReference type="Google" id="ProtNLM"/>
    </source>
</evidence>
<reference evidence="2 3" key="1">
    <citation type="submission" date="2013-03" db="EMBL/GenBank/DDBJ databases">
        <authorList>
            <person name="Fiebig A."/>
            <person name="Goeker M."/>
            <person name="Klenk H.-P.P."/>
        </authorList>
    </citation>
    <scope>NUCLEOTIDE SEQUENCE [LARGE SCALE GENOMIC DNA]</scope>
    <source>
        <strain evidence="2 3">DSM 17492</strain>
    </source>
</reference>
<name>A0A017HA55_9RHOB</name>
<dbReference type="AlphaFoldDB" id="A0A017HA55"/>
<dbReference type="PATRIC" id="fig|1122180.6.peg.2817"/>
<feature type="transmembrane region" description="Helical" evidence="1">
    <location>
        <begin position="140"/>
        <end position="160"/>
    </location>
</feature>
<dbReference type="RefSeq" id="WP_017927282.1">
    <property type="nucleotide sequence ID" value="NZ_KB822995.1"/>
</dbReference>
<accession>A0A017HA55</accession>
<evidence type="ECO:0000256" key="1">
    <source>
        <dbReference type="SAM" id="Phobius"/>
    </source>
</evidence>
<feature type="transmembrane region" description="Helical" evidence="1">
    <location>
        <begin position="92"/>
        <end position="110"/>
    </location>
</feature>
<evidence type="ECO:0000313" key="2">
    <source>
        <dbReference type="EMBL" id="EYD71190.1"/>
    </source>
</evidence>
<feature type="transmembrane region" description="Helical" evidence="1">
    <location>
        <begin position="21"/>
        <end position="44"/>
    </location>
</feature>
<evidence type="ECO:0000313" key="3">
    <source>
        <dbReference type="Proteomes" id="UP000025047"/>
    </source>
</evidence>
<keyword evidence="3" id="KW-1185">Reference proteome</keyword>
<keyword evidence="1" id="KW-0812">Transmembrane</keyword>
<feature type="transmembrane region" description="Helical" evidence="1">
    <location>
        <begin position="64"/>
        <end position="85"/>
    </location>
</feature>
<proteinExistence type="predicted"/>
<dbReference type="Proteomes" id="UP000025047">
    <property type="component" value="Unassembled WGS sequence"/>
</dbReference>
<sequence length="189" mass="20742">MNTPAHLIFGAAAFGRPGHAGVTAAALLGALAPDLSLYLMVAWARFVAEVPARVIFGDYYFSDAWMAVFAIDNSFPLWGALLALALWRRWPVLVAFAGAGLLHLAFDLPLHGADARPMFWPFSDWRFDSPFSYWDNSHHAGIVGPIEAGLSIALTGFMLWRFESLALRAGFVLLLLAELGSSGIWRFVF</sequence>
<keyword evidence="1" id="KW-1133">Transmembrane helix</keyword>
<protein>
    <recommendedName>
        <fullName evidence="4">Cobalamin biosynthesis protein CobQ</fullName>
    </recommendedName>
</protein>
<dbReference type="eggNOG" id="ENOG5032MSX">
    <property type="taxonomic scope" value="Bacteria"/>
</dbReference>
<dbReference type="OrthoDB" id="7631418at2"/>
<keyword evidence="1" id="KW-0472">Membrane</keyword>
<dbReference type="STRING" id="1122180.Lokhon_02838"/>
<dbReference type="HOGENOM" id="CLU_1420826_0_0_5"/>
<feature type="transmembrane region" description="Helical" evidence="1">
    <location>
        <begin position="167"/>
        <end position="188"/>
    </location>
</feature>
<gene>
    <name evidence="2" type="ORF">Lokhon_02838</name>
</gene>